<sequence>MTQPAAAKDDSHHDERFAPGDGFDWQPRTRVIFGKGRLDRLGSLVREYGGTKVLVCSDPGVRDAGHTARGKSSLEAAGIDAVIFDEINPNPTTEDVDRGLAVAKRHAVDFIVGLGGGSAMDCAKGVNFLFSNGGRMQDYWGVGKAQDPMLPMIAVPTTAGTGSEAQSFALIADAKTHQKMACGDRKAACVAAILDPELTVSMPRSVTVATGLDAIAHAMETYVTKPRNGMSSLFARRAWELLATHFLRVVQNPDDVDARGAMLLGAHFAGAAIESSMLGATHALANPITAHYGTTHGVIIGLMLPHVVRFNWETAGHLYQELGTDTGLLEDHNTEPLSAMTEFLTSLLRHAGLPTNLGTLGVEESMIPTLAAEAAEQWTGKFNPRPVDAKSLEEVYRWAY</sequence>
<evidence type="ECO:0000256" key="3">
    <source>
        <dbReference type="ARBA" id="ARBA00023002"/>
    </source>
</evidence>
<feature type="domain" description="Fe-containing alcohol dehydrogenase-like C-terminal" evidence="7">
    <location>
        <begin position="207"/>
        <end position="400"/>
    </location>
</feature>
<feature type="domain" description="Alcohol dehydrogenase iron-type/glycerol dehydrogenase GldA" evidence="6">
    <location>
        <begin position="29"/>
        <end position="196"/>
    </location>
</feature>
<accession>A0A517R0U5</accession>
<dbReference type="KEGG" id="svp:Pan189_18340"/>
<dbReference type="OrthoDB" id="9804734at2"/>
<dbReference type="SUPFAM" id="SSF56796">
    <property type="entry name" value="Dehydroquinate synthase-like"/>
    <property type="match status" value="1"/>
</dbReference>
<dbReference type="FunFam" id="3.40.50.1970:FF:000003">
    <property type="entry name" value="Alcohol dehydrogenase, iron-containing"/>
    <property type="match status" value="1"/>
</dbReference>
<dbReference type="PANTHER" id="PTHR11496">
    <property type="entry name" value="ALCOHOL DEHYDROGENASE"/>
    <property type="match status" value="1"/>
</dbReference>
<proteinExistence type="inferred from homology"/>
<evidence type="ECO:0000256" key="1">
    <source>
        <dbReference type="ARBA" id="ARBA00001962"/>
    </source>
</evidence>
<dbReference type="EC" id="1.1.1.1" evidence="8"/>
<name>A0A517R0U5_9PLAN</name>
<dbReference type="PROSITE" id="PS00913">
    <property type="entry name" value="ADH_IRON_1"/>
    <property type="match status" value="1"/>
</dbReference>
<dbReference type="InterPro" id="IPR056798">
    <property type="entry name" value="ADH_Fe_C"/>
</dbReference>
<dbReference type="Pfam" id="PF00465">
    <property type="entry name" value="Fe-ADH"/>
    <property type="match status" value="1"/>
</dbReference>
<comment type="similarity">
    <text evidence="2">Belongs to the iron-containing alcohol dehydrogenase family.</text>
</comment>
<evidence type="ECO:0000256" key="2">
    <source>
        <dbReference type="ARBA" id="ARBA00007358"/>
    </source>
</evidence>
<organism evidence="8 9">
    <name type="scientific">Stratiformator vulcanicus</name>
    <dbReference type="NCBI Taxonomy" id="2527980"/>
    <lineage>
        <taxon>Bacteria</taxon>
        <taxon>Pseudomonadati</taxon>
        <taxon>Planctomycetota</taxon>
        <taxon>Planctomycetia</taxon>
        <taxon>Planctomycetales</taxon>
        <taxon>Planctomycetaceae</taxon>
        <taxon>Stratiformator</taxon>
    </lineage>
</organism>
<evidence type="ECO:0000313" key="8">
    <source>
        <dbReference type="EMBL" id="QDT37454.1"/>
    </source>
</evidence>
<dbReference type="GO" id="GO:0004022">
    <property type="term" value="F:alcohol dehydrogenase (NAD+) activity"/>
    <property type="evidence" value="ECO:0007669"/>
    <property type="project" value="UniProtKB-EC"/>
</dbReference>
<evidence type="ECO:0000313" key="9">
    <source>
        <dbReference type="Proteomes" id="UP000317318"/>
    </source>
</evidence>
<evidence type="ECO:0000259" key="7">
    <source>
        <dbReference type="Pfam" id="PF25137"/>
    </source>
</evidence>
<dbReference type="Gene3D" id="1.20.1090.10">
    <property type="entry name" value="Dehydroquinate synthase-like - alpha domain"/>
    <property type="match status" value="1"/>
</dbReference>
<gene>
    <name evidence="8" type="primary">adhB</name>
    <name evidence="8" type="ORF">Pan189_18340</name>
</gene>
<feature type="compositionally biased region" description="Basic and acidic residues" evidence="5">
    <location>
        <begin position="7"/>
        <end position="18"/>
    </location>
</feature>
<dbReference type="PANTHER" id="PTHR11496:SF102">
    <property type="entry name" value="ALCOHOL DEHYDROGENASE 4"/>
    <property type="match status" value="1"/>
</dbReference>
<evidence type="ECO:0000256" key="4">
    <source>
        <dbReference type="ARBA" id="ARBA00023027"/>
    </source>
</evidence>
<dbReference type="Gene3D" id="3.40.50.1970">
    <property type="match status" value="1"/>
</dbReference>
<dbReference type="GO" id="GO:0046872">
    <property type="term" value="F:metal ion binding"/>
    <property type="evidence" value="ECO:0007669"/>
    <property type="project" value="InterPro"/>
</dbReference>
<dbReference type="InterPro" id="IPR018211">
    <property type="entry name" value="ADH_Fe_CS"/>
</dbReference>
<dbReference type="InterPro" id="IPR039697">
    <property type="entry name" value="Alcohol_dehydrogenase_Fe"/>
</dbReference>
<dbReference type="RefSeq" id="WP_145363566.1">
    <property type="nucleotide sequence ID" value="NZ_CP036268.1"/>
</dbReference>
<feature type="region of interest" description="Disordered" evidence="5">
    <location>
        <begin position="1"/>
        <end position="22"/>
    </location>
</feature>
<dbReference type="Pfam" id="PF25137">
    <property type="entry name" value="ADH_Fe_C"/>
    <property type="match status" value="1"/>
</dbReference>
<protein>
    <submittedName>
        <fullName evidence="8">Alcohol dehydrogenase 2</fullName>
        <ecNumber evidence="8">1.1.1.1</ecNumber>
    </submittedName>
</protein>
<evidence type="ECO:0000259" key="6">
    <source>
        <dbReference type="Pfam" id="PF00465"/>
    </source>
</evidence>
<evidence type="ECO:0000256" key="5">
    <source>
        <dbReference type="SAM" id="MobiDB-lite"/>
    </source>
</evidence>
<keyword evidence="3 8" id="KW-0560">Oxidoreductase</keyword>
<keyword evidence="9" id="KW-1185">Reference proteome</keyword>
<keyword evidence="4" id="KW-0520">NAD</keyword>
<comment type="cofactor">
    <cofactor evidence="1">
        <name>Fe cation</name>
        <dbReference type="ChEBI" id="CHEBI:24875"/>
    </cofactor>
</comment>
<dbReference type="InterPro" id="IPR001670">
    <property type="entry name" value="ADH_Fe/GldA"/>
</dbReference>
<dbReference type="CDD" id="cd08551">
    <property type="entry name" value="Fe-ADH"/>
    <property type="match status" value="1"/>
</dbReference>
<dbReference type="EMBL" id="CP036268">
    <property type="protein sequence ID" value="QDT37454.1"/>
    <property type="molecule type" value="Genomic_DNA"/>
</dbReference>
<dbReference type="AlphaFoldDB" id="A0A517R0U5"/>
<reference evidence="8 9" key="1">
    <citation type="submission" date="2019-02" db="EMBL/GenBank/DDBJ databases">
        <title>Deep-cultivation of Planctomycetes and their phenomic and genomic characterization uncovers novel biology.</title>
        <authorList>
            <person name="Wiegand S."/>
            <person name="Jogler M."/>
            <person name="Boedeker C."/>
            <person name="Pinto D."/>
            <person name="Vollmers J."/>
            <person name="Rivas-Marin E."/>
            <person name="Kohn T."/>
            <person name="Peeters S.H."/>
            <person name="Heuer A."/>
            <person name="Rast P."/>
            <person name="Oberbeckmann S."/>
            <person name="Bunk B."/>
            <person name="Jeske O."/>
            <person name="Meyerdierks A."/>
            <person name="Storesund J.E."/>
            <person name="Kallscheuer N."/>
            <person name="Luecker S."/>
            <person name="Lage O.M."/>
            <person name="Pohl T."/>
            <person name="Merkel B.J."/>
            <person name="Hornburger P."/>
            <person name="Mueller R.-W."/>
            <person name="Bruemmer F."/>
            <person name="Labrenz M."/>
            <person name="Spormann A.M."/>
            <person name="Op den Camp H."/>
            <person name="Overmann J."/>
            <person name="Amann R."/>
            <person name="Jetten M.S.M."/>
            <person name="Mascher T."/>
            <person name="Medema M.H."/>
            <person name="Devos D.P."/>
            <person name="Kaster A.-K."/>
            <person name="Ovreas L."/>
            <person name="Rohde M."/>
            <person name="Galperin M.Y."/>
            <person name="Jogler C."/>
        </authorList>
    </citation>
    <scope>NUCLEOTIDE SEQUENCE [LARGE SCALE GENOMIC DNA]</scope>
    <source>
        <strain evidence="8 9">Pan189</strain>
    </source>
</reference>
<dbReference type="Proteomes" id="UP000317318">
    <property type="component" value="Chromosome"/>
</dbReference>